<feature type="signal peptide" evidence="1">
    <location>
        <begin position="1"/>
        <end position="30"/>
    </location>
</feature>
<dbReference type="EMBL" id="JAFDVD010000024">
    <property type="protein sequence ID" value="MBM6402313.1"/>
    <property type="molecule type" value="Genomic_DNA"/>
</dbReference>
<evidence type="ECO:0000256" key="1">
    <source>
        <dbReference type="SAM" id="SignalP"/>
    </source>
</evidence>
<dbReference type="Pfam" id="PF03372">
    <property type="entry name" value="Exo_endo_phos"/>
    <property type="match status" value="1"/>
</dbReference>
<feature type="domain" description="Endonuclease/exonuclease/phosphatase" evidence="2">
    <location>
        <begin position="45"/>
        <end position="308"/>
    </location>
</feature>
<dbReference type="Proteomes" id="UP001430172">
    <property type="component" value="Unassembled WGS sequence"/>
</dbReference>
<dbReference type="InterPro" id="IPR005135">
    <property type="entry name" value="Endo/exonuclease/phosphatase"/>
</dbReference>
<reference evidence="3" key="1">
    <citation type="submission" date="2021-02" db="EMBL/GenBank/DDBJ databases">
        <title>Phycicoccus sp. MQZ13P-5T, whole genome shotgun sequence.</title>
        <authorList>
            <person name="Tuo L."/>
        </authorList>
    </citation>
    <scope>NUCLEOTIDE SEQUENCE</scope>
    <source>
        <strain evidence="3">MQZ13P-5</strain>
    </source>
</reference>
<keyword evidence="3" id="KW-0378">Hydrolase</keyword>
<keyword evidence="3" id="KW-0255">Endonuclease</keyword>
<evidence type="ECO:0000313" key="4">
    <source>
        <dbReference type="Proteomes" id="UP001430172"/>
    </source>
</evidence>
<dbReference type="InterPro" id="IPR036691">
    <property type="entry name" value="Endo/exonu/phosph_ase_sf"/>
</dbReference>
<protein>
    <submittedName>
        <fullName evidence="3">Endonuclease/exonuclease/phosphatase family protein</fullName>
    </submittedName>
</protein>
<accession>A0ABS2CS58</accession>
<dbReference type="RefSeq" id="WP_204132784.1">
    <property type="nucleotide sequence ID" value="NZ_JAFDVD010000024.1"/>
</dbReference>
<evidence type="ECO:0000313" key="3">
    <source>
        <dbReference type="EMBL" id="MBM6402313.1"/>
    </source>
</evidence>
<dbReference type="SUPFAM" id="SSF56219">
    <property type="entry name" value="DNase I-like"/>
    <property type="match status" value="1"/>
</dbReference>
<feature type="chain" id="PRO_5046345807" evidence="1">
    <location>
        <begin position="31"/>
        <end position="319"/>
    </location>
</feature>
<dbReference type="GO" id="GO:0004519">
    <property type="term" value="F:endonuclease activity"/>
    <property type="evidence" value="ECO:0007669"/>
    <property type="project" value="UniProtKB-KW"/>
</dbReference>
<keyword evidence="3" id="KW-0540">Nuclease</keyword>
<proteinExistence type="predicted"/>
<comment type="caution">
    <text evidence="3">The sequence shown here is derived from an EMBL/GenBank/DDBJ whole genome shotgun (WGS) entry which is preliminary data.</text>
</comment>
<keyword evidence="4" id="KW-1185">Reference proteome</keyword>
<organism evidence="3 4">
    <name type="scientific">Phycicoccus sonneratiae</name>
    <dbReference type="NCBI Taxonomy" id="2807628"/>
    <lineage>
        <taxon>Bacteria</taxon>
        <taxon>Bacillati</taxon>
        <taxon>Actinomycetota</taxon>
        <taxon>Actinomycetes</taxon>
        <taxon>Micrococcales</taxon>
        <taxon>Intrasporangiaceae</taxon>
        <taxon>Phycicoccus</taxon>
    </lineage>
</organism>
<sequence length="319" mass="34737">MGLRTIAARLAPGVALAAAVAGAPALPAQAAATAPEAYRLKVVEHNIEGGPGFGGAPEALAGVNAQITAFDPDVVMLTEVCANQRDEFVKKHPGWTVYFSVMVEVQASCGNKSTNPNLRQGQLLASPHHLSNVSNDNLGDADADDPNRVKQFKLLCADVKIGTRADDSLRACVTHLRAHREPEDHAARERQTARIRALLHDRIWTQGQAVTVGGDFNAQPNFNAMDSMYYLKRDSTFGGSGDFHEAEQTDPQWFSTHGPSVTCRATVCRTGERTIGTDLKYDYLFISRNVTHGGRVSGLVLDTYESDHHVYRAFFDITY</sequence>
<gene>
    <name evidence="3" type="ORF">JQN70_18095</name>
</gene>
<name>A0ABS2CS58_9MICO</name>
<evidence type="ECO:0000259" key="2">
    <source>
        <dbReference type="Pfam" id="PF03372"/>
    </source>
</evidence>
<dbReference type="Gene3D" id="3.60.10.10">
    <property type="entry name" value="Endonuclease/exonuclease/phosphatase"/>
    <property type="match status" value="1"/>
</dbReference>
<keyword evidence="1" id="KW-0732">Signal</keyword>